<sequence length="216" mass="24771">MQRLYFTIILLFFLFSSCSKQKPKGILSEKEMTELMTEVSLIDAYLNTLPIDSGRKVMPVLYNHAFEKFKLDSVSFVQNLDYYLGNPLLTEKIYTNINTALAEEDKVYQREDSIRNAVVQDSMQRVMRLQRYTAMMKEMISNVHRDTTSYTYVLSGTDFLTKAELHLNAYGIQVPVITPPLPAVPKQEEEVKADTAATGEKLDTIPKKKVLRKPTN</sequence>
<evidence type="ECO:0000259" key="2">
    <source>
        <dbReference type="Pfam" id="PF14129"/>
    </source>
</evidence>
<dbReference type="Proteomes" id="UP000295292">
    <property type="component" value="Unassembled WGS sequence"/>
</dbReference>
<evidence type="ECO:0000313" key="4">
    <source>
        <dbReference type="Proteomes" id="UP000295292"/>
    </source>
</evidence>
<dbReference type="RefSeq" id="WP_133583714.1">
    <property type="nucleotide sequence ID" value="NZ_SNYV01000011.1"/>
</dbReference>
<keyword evidence="4" id="KW-1185">Reference proteome</keyword>
<dbReference type="Pfam" id="PF14129">
    <property type="entry name" value="DUF4296"/>
    <property type="match status" value="1"/>
</dbReference>
<evidence type="ECO:0000313" key="3">
    <source>
        <dbReference type="EMBL" id="TDQ79960.1"/>
    </source>
</evidence>
<dbReference type="OrthoDB" id="678784at2"/>
<name>A0A4R6WI72_9SPHI</name>
<comment type="caution">
    <text evidence="3">The sequence shown here is derived from an EMBL/GenBank/DDBJ whole genome shotgun (WGS) entry which is preliminary data.</text>
</comment>
<dbReference type="PROSITE" id="PS51257">
    <property type="entry name" value="PROKAR_LIPOPROTEIN"/>
    <property type="match status" value="1"/>
</dbReference>
<accession>A0A4R6WI72</accession>
<evidence type="ECO:0000256" key="1">
    <source>
        <dbReference type="SAM" id="MobiDB-lite"/>
    </source>
</evidence>
<dbReference type="InterPro" id="IPR025381">
    <property type="entry name" value="DUF4296"/>
</dbReference>
<feature type="domain" description="DUF4296" evidence="2">
    <location>
        <begin position="23"/>
        <end position="105"/>
    </location>
</feature>
<feature type="region of interest" description="Disordered" evidence="1">
    <location>
        <begin position="185"/>
        <end position="216"/>
    </location>
</feature>
<protein>
    <submittedName>
        <fullName evidence="3">Uncharacterized protein DUF4296</fullName>
    </submittedName>
</protein>
<reference evidence="3 4" key="1">
    <citation type="submission" date="2019-03" db="EMBL/GenBank/DDBJ databases">
        <title>Genomic Encyclopedia of Archaeal and Bacterial Type Strains, Phase II (KMG-II): from individual species to whole genera.</title>
        <authorList>
            <person name="Goeker M."/>
        </authorList>
    </citation>
    <scope>NUCLEOTIDE SEQUENCE [LARGE SCALE GENOMIC DNA]</scope>
    <source>
        <strain evidence="3 4">DSM 28353</strain>
    </source>
</reference>
<proteinExistence type="predicted"/>
<feature type="compositionally biased region" description="Basic residues" evidence="1">
    <location>
        <begin position="207"/>
        <end position="216"/>
    </location>
</feature>
<dbReference type="AlphaFoldDB" id="A0A4R6WI72"/>
<organism evidence="3 4">
    <name type="scientific">Sphingobacterium yanglingense</name>
    <dbReference type="NCBI Taxonomy" id="1437280"/>
    <lineage>
        <taxon>Bacteria</taxon>
        <taxon>Pseudomonadati</taxon>
        <taxon>Bacteroidota</taxon>
        <taxon>Sphingobacteriia</taxon>
        <taxon>Sphingobacteriales</taxon>
        <taxon>Sphingobacteriaceae</taxon>
        <taxon>Sphingobacterium</taxon>
    </lineage>
</organism>
<gene>
    <name evidence="3" type="ORF">CLV99_1414</name>
</gene>
<dbReference type="EMBL" id="SNYV01000011">
    <property type="protein sequence ID" value="TDQ79960.1"/>
    <property type="molecule type" value="Genomic_DNA"/>
</dbReference>